<feature type="transmembrane region" description="Helical" evidence="1">
    <location>
        <begin position="40"/>
        <end position="58"/>
    </location>
</feature>
<reference evidence="2 3" key="1">
    <citation type="submission" date="2018-03" db="EMBL/GenBank/DDBJ databases">
        <title>Genomic Encyclopedia of Archaeal and Bacterial Type Strains, Phase II (KMG-II): from individual species to whole genera.</title>
        <authorList>
            <person name="Goeker M."/>
        </authorList>
    </citation>
    <scope>NUCLEOTIDE SEQUENCE [LARGE SCALE GENOMIC DNA]</scope>
    <source>
        <strain evidence="2 3">DSM 100673</strain>
    </source>
</reference>
<comment type="caution">
    <text evidence="2">The sequence shown here is derived from an EMBL/GenBank/DDBJ whole genome shotgun (WGS) entry which is preliminary data.</text>
</comment>
<keyword evidence="1" id="KW-0472">Membrane</keyword>
<sequence length="104" mass="11595">MSFKQRCLFAILISGVLMYLGYSVAPCALGSGPCHSSARFLAGIGFMFAFGLGFGPWINRGSWEAIKMAENEYFLEKWRDRHAGSRSGTLMWLMGINFDGSLRK</sequence>
<keyword evidence="1" id="KW-0812">Transmembrane</keyword>
<dbReference type="Proteomes" id="UP000240418">
    <property type="component" value="Unassembled WGS sequence"/>
</dbReference>
<evidence type="ECO:0000313" key="3">
    <source>
        <dbReference type="Proteomes" id="UP000240418"/>
    </source>
</evidence>
<keyword evidence="1" id="KW-1133">Transmembrane helix</keyword>
<name>A0A2P8FAB5_9RHOB</name>
<dbReference type="AlphaFoldDB" id="A0A2P8FAB5"/>
<evidence type="ECO:0000313" key="2">
    <source>
        <dbReference type="EMBL" id="PSL18663.1"/>
    </source>
</evidence>
<gene>
    <name evidence="2" type="ORF">CLV88_10948</name>
</gene>
<accession>A0A2P8FAB5</accession>
<proteinExistence type="predicted"/>
<dbReference type="EMBL" id="PYGJ01000009">
    <property type="protein sequence ID" value="PSL18663.1"/>
    <property type="molecule type" value="Genomic_DNA"/>
</dbReference>
<organism evidence="2 3">
    <name type="scientific">Shimia abyssi</name>
    <dbReference type="NCBI Taxonomy" id="1662395"/>
    <lineage>
        <taxon>Bacteria</taxon>
        <taxon>Pseudomonadati</taxon>
        <taxon>Pseudomonadota</taxon>
        <taxon>Alphaproteobacteria</taxon>
        <taxon>Rhodobacterales</taxon>
        <taxon>Roseobacteraceae</taxon>
    </lineage>
</organism>
<evidence type="ECO:0000256" key="1">
    <source>
        <dbReference type="SAM" id="Phobius"/>
    </source>
</evidence>
<keyword evidence="3" id="KW-1185">Reference proteome</keyword>
<protein>
    <submittedName>
        <fullName evidence="2">Uncharacterized protein</fullName>
    </submittedName>
</protein>